<evidence type="ECO:0000313" key="2">
    <source>
        <dbReference type="EMBL" id="WRP18009.1"/>
    </source>
</evidence>
<accession>A0ABZ1BYW2</accession>
<proteinExistence type="predicted"/>
<keyword evidence="3" id="KW-1185">Reference proteome</keyword>
<reference evidence="2 3" key="1">
    <citation type="journal article" date="2024" name="Front. Microbiol.">
        <title>Novel thermophilic genera Geochorda gen. nov. and Carboxydochorda gen. nov. from the deep terrestrial subsurface reveal the ecophysiological diversity in the class Limnochordia.</title>
        <authorList>
            <person name="Karnachuk O.V."/>
            <person name="Lukina A.P."/>
            <person name="Avakyan M.R."/>
            <person name="Kadnikov V.V."/>
            <person name="Begmatov S."/>
            <person name="Beletsky A.V."/>
            <person name="Vlasova K.G."/>
            <person name="Novikov A.A."/>
            <person name="Shcherbakova V.A."/>
            <person name="Mardanov A.V."/>
            <person name="Ravin N.V."/>
        </authorList>
    </citation>
    <scope>NUCLEOTIDE SEQUENCE [LARGE SCALE GENOMIC DNA]</scope>
    <source>
        <strain evidence="2 3">L945</strain>
    </source>
</reference>
<feature type="region of interest" description="Disordered" evidence="1">
    <location>
        <begin position="46"/>
        <end position="67"/>
    </location>
</feature>
<sequence length="96" mass="10511">MPPAAPVFDSEVGAMDFTGHTFDYRLARARMEEQLREAALQREIRRARGRHGRGGPGHGPARTGRPAGRFAAALRALVARLRRGTLKGPGMLRPLL</sequence>
<protein>
    <submittedName>
        <fullName evidence="2">Uncharacterized protein</fullName>
    </submittedName>
</protein>
<organism evidence="2 3">
    <name type="scientific">Carboxydichorda subterranea</name>
    <dbReference type="NCBI Taxonomy" id="3109565"/>
    <lineage>
        <taxon>Bacteria</taxon>
        <taxon>Bacillati</taxon>
        <taxon>Bacillota</taxon>
        <taxon>Limnochordia</taxon>
        <taxon>Limnochordales</taxon>
        <taxon>Geochordaceae</taxon>
        <taxon>Carboxydichorda</taxon>
    </lineage>
</organism>
<name>A0ABZ1BYW2_9FIRM</name>
<dbReference type="EMBL" id="CP141615">
    <property type="protein sequence ID" value="WRP18009.1"/>
    <property type="molecule type" value="Genomic_DNA"/>
</dbReference>
<evidence type="ECO:0000313" key="3">
    <source>
        <dbReference type="Proteomes" id="UP001332192"/>
    </source>
</evidence>
<gene>
    <name evidence="2" type="ORF">U7230_03095</name>
</gene>
<dbReference type="Proteomes" id="UP001332192">
    <property type="component" value="Chromosome"/>
</dbReference>
<evidence type="ECO:0000256" key="1">
    <source>
        <dbReference type="SAM" id="MobiDB-lite"/>
    </source>
</evidence>
<dbReference type="RefSeq" id="WP_324717280.1">
    <property type="nucleotide sequence ID" value="NZ_CP141615.1"/>
</dbReference>